<proteinExistence type="predicted"/>
<comment type="caution">
    <text evidence="1">The sequence shown here is derived from an EMBL/GenBank/DDBJ whole genome shotgun (WGS) entry which is preliminary data.</text>
</comment>
<reference evidence="1" key="1">
    <citation type="submission" date="2021-02" db="EMBL/GenBank/DDBJ databases">
        <authorList>
            <person name="Dougan E. K."/>
            <person name="Rhodes N."/>
            <person name="Thang M."/>
            <person name="Chan C."/>
        </authorList>
    </citation>
    <scope>NUCLEOTIDE SEQUENCE</scope>
</reference>
<sequence length="318" mass="34654">MDKLIGALPVIDKGAVVEVDIDEYIFGTHLSFLLGWLVGPFRKLRAVSIRSPVPFSSENITDPKVPPRSMWVAIFQQWARSCSSLEHLMLNCDPRDVIRALPAFEKMSRLWLVIPTTRQDMSATQVLEDLADCSTSLPALESIRLAIESGSVELAPSLQRCLTAFPVTGVTIGSLRRRGWVSPWASDVARIAWPSTCWSVCLDIALSGEDLCNLAEQLSLSNVSCLRVSLCADPPAAAAAVETFLASLDRSQLDEVYVSVLHEPSDDYLRALRNGAASLIRNLQLLRALVISDDSEEPLLLGLDSLAAEHGVSLTDSG</sequence>
<keyword evidence="2" id="KW-1185">Reference proteome</keyword>
<name>A0A812TBV5_9DINO</name>
<accession>A0A812TBV5</accession>
<gene>
    <name evidence="1" type="ORF">SNAT2548_LOCUS29351</name>
</gene>
<evidence type="ECO:0000313" key="2">
    <source>
        <dbReference type="Proteomes" id="UP000604046"/>
    </source>
</evidence>
<dbReference type="Proteomes" id="UP000604046">
    <property type="component" value="Unassembled WGS sequence"/>
</dbReference>
<dbReference type="AlphaFoldDB" id="A0A812TBV5"/>
<evidence type="ECO:0000313" key="1">
    <source>
        <dbReference type="EMBL" id="CAE7524376.1"/>
    </source>
</evidence>
<organism evidence="1 2">
    <name type="scientific">Symbiodinium natans</name>
    <dbReference type="NCBI Taxonomy" id="878477"/>
    <lineage>
        <taxon>Eukaryota</taxon>
        <taxon>Sar</taxon>
        <taxon>Alveolata</taxon>
        <taxon>Dinophyceae</taxon>
        <taxon>Suessiales</taxon>
        <taxon>Symbiodiniaceae</taxon>
        <taxon>Symbiodinium</taxon>
    </lineage>
</organism>
<dbReference type="EMBL" id="CAJNDS010002554">
    <property type="protein sequence ID" value="CAE7524376.1"/>
    <property type="molecule type" value="Genomic_DNA"/>
</dbReference>
<protein>
    <submittedName>
        <fullName evidence="1">Uncharacterized protein</fullName>
    </submittedName>
</protein>